<reference evidence="2 3" key="1">
    <citation type="journal article" date="2013" name="Genome Announc.">
        <title>Draft Genome Sequence of the Cellulolytic, Mesophilic, Anaerobic Bacterium Clostridium termitidis Strain CT1112 (DSM 5398).</title>
        <authorList>
            <person name="Lal S."/>
            <person name="Ramachandran U."/>
            <person name="Zhang X."/>
            <person name="Munir R."/>
            <person name="Sparling R."/>
            <person name="Levin D.B."/>
        </authorList>
    </citation>
    <scope>NUCLEOTIDE SEQUENCE [LARGE SCALE GENOMIC DNA]</scope>
    <source>
        <strain evidence="2 3">CT1112</strain>
    </source>
</reference>
<proteinExistence type="predicted"/>
<dbReference type="EMBL" id="AORV01000026">
    <property type="protein sequence ID" value="EMS72701.1"/>
    <property type="molecule type" value="Genomic_DNA"/>
</dbReference>
<evidence type="ECO:0000313" key="3">
    <source>
        <dbReference type="Proteomes" id="UP000014155"/>
    </source>
</evidence>
<dbReference type="AlphaFoldDB" id="S0FQQ5"/>
<dbReference type="RefSeq" id="WP_004624962.1">
    <property type="nucleotide sequence ID" value="NZ_AORV01000026.1"/>
</dbReference>
<dbReference type="Proteomes" id="UP000014155">
    <property type="component" value="Unassembled WGS sequence"/>
</dbReference>
<dbReference type="InterPro" id="IPR045523">
    <property type="entry name" value="GASH"/>
</dbReference>
<dbReference type="eggNOG" id="ENOG50344SB">
    <property type="taxonomic scope" value="Bacteria"/>
</dbReference>
<accession>S0FQQ5</accession>
<feature type="domain" description="GTPase-associated system helical" evidence="1">
    <location>
        <begin position="175"/>
        <end position="353"/>
    </location>
</feature>
<organism evidence="2 3">
    <name type="scientific">Ruminiclostridium cellobioparum subsp. termitidis CT1112</name>
    <dbReference type="NCBI Taxonomy" id="1195236"/>
    <lineage>
        <taxon>Bacteria</taxon>
        <taxon>Bacillati</taxon>
        <taxon>Bacillota</taxon>
        <taxon>Clostridia</taxon>
        <taxon>Eubacteriales</taxon>
        <taxon>Oscillospiraceae</taxon>
        <taxon>Ruminiclostridium</taxon>
    </lineage>
</organism>
<name>S0FQQ5_RUMCE</name>
<dbReference type="STRING" id="1195236.CTER_1511"/>
<evidence type="ECO:0000259" key="1">
    <source>
        <dbReference type="Pfam" id="PF19994"/>
    </source>
</evidence>
<evidence type="ECO:0000313" key="2">
    <source>
        <dbReference type="EMBL" id="EMS72701.1"/>
    </source>
</evidence>
<dbReference type="Pfam" id="PF19994">
    <property type="entry name" value="GASH"/>
    <property type="match status" value="1"/>
</dbReference>
<keyword evidence="3" id="KW-1185">Reference proteome</keyword>
<sequence>MMNSNFNEWYIDVCITRQEGQIEKRKESIEKYANNISLDEIITLVKLYYGMPVEVDKKEAFASVFTANDPAFSVRYTEELALLAGAALVEITEKKRGYDSLAELLSLTTLFCRKIVSSAGIINAIKKQFDKDRIELREGNNNKEISFPSKTTVANFKKHIEQNAWDDVAPTKLLEILSKFQENFAAFKSGLDALQETQSVYREDSQLLWWMTSEWSNTLNCHLKTLEKGSGCLMLGCEAADFISNYPGPYAMEGVISKMVSTCKGKSEKIELADLAMKTYDTCKENVINKIKKSPLIDHLPLNNAIICSSNAEKAEEWYPRFKREFITLENDICLSPLEYAWQMYLEWMAQRCYETLLDN</sequence>
<comment type="caution">
    <text evidence="2">The sequence shown here is derived from an EMBL/GenBank/DDBJ whole genome shotgun (WGS) entry which is preliminary data.</text>
</comment>
<gene>
    <name evidence="2" type="ORF">CTER_1511</name>
</gene>
<protein>
    <recommendedName>
        <fullName evidence="1">GTPase-associated system helical domain-containing protein</fullName>
    </recommendedName>
</protein>
<dbReference type="PATRIC" id="fig|1195236.3.peg.1835"/>